<name>A0A8H3TMQ8_9TREE</name>
<comment type="caution">
    <text evidence="2">The sequence shown here is derived from an EMBL/GenBank/DDBJ whole genome shotgun (WGS) entry which is preliminary data.</text>
</comment>
<dbReference type="EMBL" id="BLZA01000002">
    <property type="protein sequence ID" value="GHJ83684.1"/>
    <property type="molecule type" value="Genomic_DNA"/>
</dbReference>
<sequence length="171" mass="19496">MKLGSKQIYIMRKAYPWLKAKLESKYPLQKGQIWSEAPAKRASKEEAAQKKATEEGKRKEAAKKKPNWMQATSKLARGWVDLSSKGPWLWPKGWRAGSWEGRAKVEPVCHQVAHPPEKHYEIGDVRENFSQHAFRSSAKRAKTNGGMSHHVDRAKSKDKEGSKLPGKWHPC</sequence>
<dbReference type="AlphaFoldDB" id="A0A8H3TMQ8"/>
<dbReference type="Proteomes" id="UP000620104">
    <property type="component" value="Unassembled WGS sequence"/>
</dbReference>
<keyword evidence="3" id="KW-1185">Reference proteome</keyword>
<reference evidence="2" key="1">
    <citation type="submission" date="2020-07" db="EMBL/GenBank/DDBJ databases">
        <title>Draft Genome Sequence of a Deep-Sea Yeast, Naganishia (Cryptococcus) liquefaciens strain N6.</title>
        <authorList>
            <person name="Han Y.W."/>
            <person name="Kajitani R."/>
            <person name="Morimoto H."/>
            <person name="Parhat M."/>
            <person name="Tsubouchi H."/>
            <person name="Bakenova O."/>
            <person name="Ogata M."/>
            <person name="Argunhan B."/>
            <person name="Aoki R."/>
            <person name="Kajiwara S."/>
            <person name="Itoh T."/>
            <person name="Iwasaki H."/>
        </authorList>
    </citation>
    <scope>NUCLEOTIDE SEQUENCE</scope>
    <source>
        <strain evidence="2">N6</strain>
    </source>
</reference>
<gene>
    <name evidence="2" type="ORF">NliqN6_0086</name>
</gene>
<feature type="compositionally biased region" description="Basic and acidic residues" evidence="1">
    <location>
        <begin position="149"/>
        <end position="162"/>
    </location>
</feature>
<evidence type="ECO:0000313" key="3">
    <source>
        <dbReference type="Proteomes" id="UP000620104"/>
    </source>
</evidence>
<protein>
    <submittedName>
        <fullName evidence="2">Uncharacterized protein</fullName>
    </submittedName>
</protein>
<feature type="compositionally biased region" description="Basic and acidic residues" evidence="1">
    <location>
        <begin position="38"/>
        <end position="59"/>
    </location>
</feature>
<evidence type="ECO:0000313" key="2">
    <source>
        <dbReference type="EMBL" id="GHJ83684.1"/>
    </source>
</evidence>
<accession>A0A8H3TMQ8</accession>
<organism evidence="2 3">
    <name type="scientific">Naganishia liquefaciens</name>
    <dbReference type="NCBI Taxonomy" id="104408"/>
    <lineage>
        <taxon>Eukaryota</taxon>
        <taxon>Fungi</taxon>
        <taxon>Dikarya</taxon>
        <taxon>Basidiomycota</taxon>
        <taxon>Agaricomycotina</taxon>
        <taxon>Tremellomycetes</taxon>
        <taxon>Filobasidiales</taxon>
        <taxon>Filobasidiaceae</taxon>
        <taxon>Naganishia</taxon>
    </lineage>
</organism>
<feature type="region of interest" description="Disordered" evidence="1">
    <location>
        <begin position="35"/>
        <end position="70"/>
    </location>
</feature>
<feature type="region of interest" description="Disordered" evidence="1">
    <location>
        <begin position="133"/>
        <end position="171"/>
    </location>
</feature>
<evidence type="ECO:0000256" key="1">
    <source>
        <dbReference type="SAM" id="MobiDB-lite"/>
    </source>
</evidence>
<proteinExistence type="predicted"/>